<evidence type="ECO:0000256" key="1">
    <source>
        <dbReference type="SAM" id="MobiDB-lite"/>
    </source>
</evidence>
<evidence type="ECO:0000313" key="2">
    <source>
        <dbReference type="EMBL" id="MFC6054336.1"/>
    </source>
</evidence>
<dbReference type="Proteomes" id="UP001596242">
    <property type="component" value="Unassembled WGS sequence"/>
</dbReference>
<reference evidence="3" key="1">
    <citation type="journal article" date="2019" name="Int. J. Syst. Evol. Microbiol.">
        <title>The Global Catalogue of Microorganisms (GCM) 10K type strain sequencing project: providing services to taxonomists for standard genome sequencing and annotation.</title>
        <authorList>
            <consortium name="The Broad Institute Genomics Platform"/>
            <consortium name="The Broad Institute Genome Sequencing Center for Infectious Disease"/>
            <person name="Wu L."/>
            <person name="Ma J."/>
        </authorList>
    </citation>
    <scope>NUCLEOTIDE SEQUENCE [LARGE SCALE GENOMIC DNA]</scope>
    <source>
        <strain evidence="3">JCM 12763</strain>
    </source>
</reference>
<keyword evidence="3" id="KW-1185">Reference proteome</keyword>
<accession>A0ABW1LRW0</accession>
<feature type="region of interest" description="Disordered" evidence="1">
    <location>
        <begin position="1"/>
        <end position="21"/>
    </location>
</feature>
<evidence type="ECO:0000313" key="3">
    <source>
        <dbReference type="Proteomes" id="UP001596242"/>
    </source>
</evidence>
<evidence type="ECO:0008006" key="4">
    <source>
        <dbReference type="Google" id="ProtNLM"/>
    </source>
</evidence>
<name>A0ABW1LRW0_9ACTN</name>
<sequence length="68" mass="7422">MSRPLVAAVRPSRTPRTRRSAAAVAAREHAVLREVGGDLTDADLRTCVRVLAQMLTLFDTVDVNRPPP</sequence>
<comment type="caution">
    <text evidence="2">The sequence shown here is derived from an EMBL/GenBank/DDBJ whole genome shotgun (WGS) entry which is preliminary data.</text>
</comment>
<organism evidence="2 3">
    <name type="scientific">Streptomyces pratens</name>
    <dbReference type="NCBI Taxonomy" id="887456"/>
    <lineage>
        <taxon>Bacteria</taxon>
        <taxon>Bacillati</taxon>
        <taxon>Actinomycetota</taxon>
        <taxon>Actinomycetes</taxon>
        <taxon>Kitasatosporales</taxon>
        <taxon>Streptomycetaceae</taxon>
        <taxon>Streptomyces</taxon>
    </lineage>
</organism>
<protein>
    <recommendedName>
        <fullName evidence="4">MarR family transcriptional regulator</fullName>
    </recommendedName>
</protein>
<gene>
    <name evidence="2" type="ORF">ACFP50_02275</name>
</gene>
<dbReference type="RefSeq" id="WP_386392694.1">
    <property type="nucleotide sequence ID" value="NZ_JBHSPT010000007.1"/>
</dbReference>
<dbReference type="EMBL" id="JBHSPT010000007">
    <property type="protein sequence ID" value="MFC6054336.1"/>
    <property type="molecule type" value="Genomic_DNA"/>
</dbReference>
<proteinExistence type="predicted"/>